<comment type="caution">
    <text evidence="1">The sequence shown here is derived from an EMBL/GenBank/DDBJ whole genome shotgun (WGS) entry which is preliminary data.</text>
</comment>
<proteinExistence type="predicted"/>
<organism evidence="1 2">
    <name type="scientific">Lasius platythorax</name>
    <dbReference type="NCBI Taxonomy" id="488582"/>
    <lineage>
        <taxon>Eukaryota</taxon>
        <taxon>Metazoa</taxon>
        <taxon>Ecdysozoa</taxon>
        <taxon>Arthropoda</taxon>
        <taxon>Hexapoda</taxon>
        <taxon>Insecta</taxon>
        <taxon>Pterygota</taxon>
        <taxon>Neoptera</taxon>
        <taxon>Endopterygota</taxon>
        <taxon>Hymenoptera</taxon>
        <taxon>Apocrita</taxon>
        <taxon>Aculeata</taxon>
        <taxon>Formicoidea</taxon>
        <taxon>Formicidae</taxon>
        <taxon>Formicinae</taxon>
        <taxon>Lasius</taxon>
        <taxon>Lasius</taxon>
    </lineage>
</organism>
<accession>A0AAV2MZ89</accession>
<keyword evidence="2" id="KW-1185">Reference proteome</keyword>
<sequence length="127" mass="14730">MDDSSNSEKTILLKENDNISDVNDVNEKLVQDECFKSYSAAKERTKHMAEWSIVYFETDEEDIDEGFHDLVPSSWITRGTLSWYPINENRAIIHKLVKQCAKHGEEMMNLNGLKHSTNKERSIIKII</sequence>
<reference evidence="1" key="1">
    <citation type="submission" date="2024-04" db="EMBL/GenBank/DDBJ databases">
        <authorList>
            <consortium name="Molecular Ecology Group"/>
        </authorList>
    </citation>
    <scope>NUCLEOTIDE SEQUENCE</scope>
</reference>
<evidence type="ECO:0000313" key="2">
    <source>
        <dbReference type="Proteomes" id="UP001497644"/>
    </source>
</evidence>
<protein>
    <submittedName>
        <fullName evidence="1">Uncharacterized protein</fullName>
    </submittedName>
</protein>
<name>A0AAV2MZ89_9HYME</name>
<dbReference type="AlphaFoldDB" id="A0AAV2MZ89"/>
<dbReference type="EMBL" id="CAXIPU020000624">
    <property type="protein sequence ID" value="CAL1672517.1"/>
    <property type="molecule type" value="Genomic_DNA"/>
</dbReference>
<dbReference type="Proteomes" id="UP001497644">
    <property type="component" value="Unassembled WGS sequence"/>
</dbReference>
<gene>
    <name evidence="1" type="ORF">LPLAT_LOCUS8321</name>
</gene>
<evidence type="ECO:0000313" key="1">
    <source>
        <dbReference type="EMBL" id="CAL1672517.1"/>
    </source>
</evidence>